<keyword evidence="3" id="KW-0645">Protease</keyword>
<name>A0A6L7G823_9RHOB</name>
<dbReference type="EMBL" id="WUMU01000021">
    <property type="protein sequence ID" value="MXN19792.1"/>
    <property type="molecule type" value="Genomic_DNA"/>
</dbReference>
<organism evidence="3 4">
    <name type="scientific">Pseudooceanicola albus</name>
    <dbReference type="NCBI Taxonomy" id="2692189"/>
    <lineage>
        <taxon>Bacteria</taxon>
        <taxon>Pseudomonadati</taxon>
        <taxon>Pseudomonadota</taxon>
        <taxon>Alphaproteobacteria</taxon>
        <taxon>Rhodobacterales</taxon>
        <taxon>Paracoccaceae</taxon>
        <taxon>Pseudooceanicola</taxon>
    </lineage>
</organism>
<dbReference type="GO" id="GO:0008237">
    <property type="term" value="F:metallopeptidase activity"/>
    <property type="evidence" value="ECO:0007669"/>
    <property type="project" value="UniProtKB-KW"/>
</dbReference>
<evidence type="ECO:0000259" key="2">
    <source>
        <dbReference type="Pfam" id="PF02517"/>
    </source>
</evidence>
<feature type="transmembrane region" description="Helical" evidence="1">
    <location>
        <begin position="218"/>
        <end position="240"/>
    </location>
</feature>
<sequence>MIPTRPGARPAYAPHAAYIAAARADNAPIWRIALGLLLVEMLFAGGLSLFDGLTARLSPDLADEVFYGDTARGLIVQLASYAVLGLGVAAVVRVLHGRSPATLFGPAPLDHRRLWRLLRTAFLGAMAFYILVQLLPPWDEIRATQTIRPPLHWLAALPFALLALLLQTASEEMLYRGYLQQLLAARFTSAWIWMGLPNLAFAAVHWEEGGAWIENWQYVIWAFCFGLACSDLAARTGSLAPGIGLHLANNAYAFLFFGDLNGPDSGLALFLFPAYDPLMPEDAAFGPILSLPLCVELLILLLGWLSARLALRR</sequence>
<keyword evidence="1" id="KW-0472">Membrane</keyword>
<feature type="transmembrane region" description="Helical" evidence="1">
    <location>
        <begin position="187"/>
        <end position="206"/>
    </location>
</feature>
<dbReference type="RefSeq" id="WP_160895919.1">
    <property type="nucleotide sequence ID" value="NZ_WUMU01000021.1"/>
</dbReference>
<feature type="transmembrane region" description="Helical" evidence="1">
    <location>
        <begin position="252"/>
        <end position="272"/>
    </location>
</feature>
<dbReference type="Proteomes" id="UP000477911">
    <property type="component" value="Unassembled WGS sequence"/>
</dbReference>
<keyword evidence="1" id="KW-0812">Transmembrane</keyword>
<keyword evidence="3" id="KW-0378">Hydrolase</keyword>
<accession>A0A6L7G823</accession>
<feature type="transmembrane region" description="Helical" evidence="1">
    <location>
        <begin position="74"/>
        <end position="96"/>
    </location>
</feature>
<feature type="transmembrane region" description="Helical" evidence="1">
    <location>
        <begin position="150"/>
        <end position="166"/>
    </location>
</feature>
<feature type="transmembrane region" description="Helical" evidence="1">
    <location>
        <begin position="117"/>
        <end position="138"/>
    </location>
</feature>
<dbReference type="GO" id="GO:0006508">
    <property type="term" value="P:proteolysis"/>
    <property type="evidence" value="ECO:0007669"/>
    <property type="project" value="UniProtKB-KW"/>
</dbReference>
<dbReference type="Pfam" id="PF02517">
    <property type="entry name" value="Rce1-like"/>
    <property type="match status" value="1"/>
</dbReference>
<dbReference type="GO" id="GO:0080120">
    <property type="term" value="P:CAAX-box protein maturation"/>
    <property type="evidence" value="ECO:0007669"/>
    <property type="project" value="UniProtKB-ARBA"/>
</dbReference>
<dbReference type="GO" id="GO:0004175">
    <property type="term" value="F:endopeptidase activity"/>
    <property type="evidence" value="ECO:0007669"/>
    <property type="project" value="UniProtKB-ARBA"/>
</dbReference>
<keyword evidence="1" id="KW-1133">Transmembrane helix</keyword>
<protein>
    <submittedName>
        <fullName evidence="3">CPBP family intramembrane metalloprotease</fullName>
    </submittedName>
</protein>
<proteinExistence type="predicted"/>
<feature type="transmembrane region" description="Helical" evidence="1">
    <location>
        <begin position="32"/>
        <end position="54"/>
    </location>
</feature>
<evidence type="ECO:0000313" key="4">
    <source>
        <dbReference type="Proteomes" id="UP000477911"/>
    </source>
</evidence>
<keyword evidence="4" id="KW-1185">Reference proteome</keyword>
<feature type="domain" description="CAAX prenyl protease 2/Lysostaphin resistance protein A-like" evidence="2">
    <location>
        <begin position="155"/>
        <end position="251"/>
    </location>
</feature>
<evidence type="ECO:0000313" key="3">
    <source>
        <dbReference type="EMBL" id="MXN19792.1"/>
    </source>
</evidence>
<reference evidence="3 4" key="1">
    <citation type="submission" date="2019-12" db="EMBL/GenBank/DDBJ databases">
        <authorList>
            <person name="Li M."/>
        </authorList>
    </citation>
    <scope>NUCLEOTIDE SEQUENCE [LARGE SCALE GENOMIC DNA]</scope>
    <source>
        <strain evidence="3 4">GBMRC 2024</strain>
    </source>
</reference>
<feature type="transmembrane region" description="Helical" evidence="1">
    <location>
        <begin position="284"/>
        <end position="305"/>
    </location>
</feature>
<evidence type="ECO:0000256" key="1">
    <source>
        <dbReference type="SAM" id="Phobius"/>
    </source>
</evidence>
<dbReference type="AlphaFoldDB" id="A0A6L7G823"/>
<dbReference type="InterPro" id="IPR003675">
    <property type="entry name" value="Rce1/LyrA-like_dom"/>
</dbReference>
<gene>
    <name evidence="3" type="ORF">GR170_18320</name>
</gene>
<comment type="caution">
    <text evidence="3">The sequence shown here is derived from an EMBL/GenBank/DDBJ whole genome shotgun (WGS) entry which is preliminary data.</text>
</comment>
<keyword evidence="3" id="KW-0482">Metalloprotease</keyword>